<protein>
    <submittedName>
        <fullName evidence="2">Uncharacterized protein</fullName>
    </submittedName>
</protein>
<comment type="caution">
    <text evidence="2">The sequence shown here is derived from an EMBL/GenBank/DDBJ whole genome shotgun (WGS) entry which is preliminary data.</text>
</comment>
<evidence type="ECO:0000256" key="1">
    <source>
        <dbReference type="SAM" id="MobiDB-lite"/>
    </source>
</evidence>
<organism evidence="2 3">
    <name type="scientific">Penicillium nalgiovense</name>
    <dbReference type="NCBI Taxonomy" id="60175"/>
    <lineage>
        <taxon>Eukaryota</taxon>
        <taxon>Fungi</taxon>
        <taxon>Dikarya</taxon>
        <taxon>Ascomycota</taxon>
        <taxon>Pezizomycotina</taxon>
        <taxon>Eurotiomycetes</taxon>
        <taxon>Eurotiomycetidae</taxon>
        <taxon>Eurotiales</taxon>
        <taxon>Aspergillaceae</taxon>
        <taxon>Penicillium</taxon>
    </lineage>
</organism>
<dbReference type="Proteomes" id="UP000191691">
    <property type="component" value="Unassembled WGS sequence"/>
</dbReference>
<feature type="compositionally biased region" description="Polar residues" evidence="1">
    <location>
        <begin position="266"/>
        <end position="275"/>
    </location>
</feature>
<keyword evidence="3" id="KW-1185">Reference proteome</keyword>
<evidence type="ECO:0000313" key="2">
    <source>
        <dbReference type="EMBL" id="OQE87674.1"/>
    </source>
</evidence>
<feature type="region of interest" description="Disordered" evidence="1">
    <location>
        <begin position="193"/>
        <end position="279"/>
    </location>
</feature>
<proteinExistence type="predicted"/>
<feature type="compositionally biased region" description="Polar residues" evidence="1">
    <location>
        <begin position="226"/>
        <end position="256"/>
    </location>
</feature>
<dbReference type="EMBL" id="MOOB01000019">
    <property type="protein sequence ID" value="OQE87674.1"/>
    <property type="molecule type" value="Genomic_DNA"/>
</dbReference>
<feature type="region of interest" description="Disordered" evidence="1">
    <location>
        <begin position="1"/>
        <end position="22"/>
    </location>
</feature>
<gene>
    <name evidence="2" type="ORF">PENNAL_c0019G06629</name>
</gene>
<feature type="compositionally biased region" description="Basic and acidic residues" evidence="1">
    <location>
        <begin position="213"/>
        <end position="223"/>
    </location>
</feature>
<evidence type="ECO:0000313" key="3">
    <source>
        <dbReference type="Proteomes" id="UP000191691"/>
    </source>
</evidence>
<accession>A0A1V6YK48</accession>
<reference evidence="3" key="1">
    <citation type="journal article" date="2017" name="Nat. Microbiol.">
        <title>Global analysis of biosynthetic gene clusters reveals vast potential of secondary metabolite production in Penicillium species.</title>
        <authorList>
            <person name="Nielsen J.C."/>
            <person name="Grijseels S."/>
            <person name="Prigent S."/>
            <person name="Ji B."/>
            <person name="Dainat J."/>
            <person name="Nielsen K.F."/>
            <person name="Frisvad J.C."/>
            <person name="Workman M."/>
            <person name="Nielsen J."/>
        </authorList>
    </citation>
    <scope>NUCLEOTIDE SEQUENCE [LARGE SCALE GENOMIC DNA]</scope>
    <source>
        <strain evidence="3">IBT 13039</strain>
    </source>
</reference>
<name>A0A1V6YK48_PENNA</name>
<dbReference type="AlphaFoldDB" id="A0A1V6YK48"/>
<sequence length="357" mass="39906">MAGLQPPAQVPDEVQASGDMSRKVNMGNAPNAVIDSIAEVHTKFLEYANIIARGGRLAPQFGDSLFYKEIFGQSRPCLIESDGGPPIEWSEVLDASLVPEDFQVQANGMYRCRVRGSWIEVSELNFIQIQTCPTEHSLRLLQDLSDEQLETRVRLKLSCILHHTTCHLRLFMDAVNHAIRALDIPSTTHTNVDTDAVGPMPAPDDFSVHPWVSRRDSSGHLDDLESSGSDIPQDANPQELSQTTGTVQNEFETTSEIQEEPRDESVSSQSGNRPQPTRARYSRMELEQAPAFLNHLVSTNPTGEEVEEQYYRKFRVSRTTRGIFGKFSTKGGWAIIQAHNQANRQQDMVTTPLLQSF</sequence>